<feature type="transmembrane region" description="Helical" evidence="11">
    <location>
        <begin position="1322"/>
        <end position="1345"/>
    </location>
</feature>
<evidence type="ECO:0000256" key="1">
    <source>
        <dbReference type="ARBA" id="ARBA00004141"/>
    </source>
</evidence>
<dbReference type="FunFam" id="3.40.50.300:FF:001345">
    <property type="entry name" value="Related to ABC transporter"/>
    <property type="match status" value="1"/>
</dbReference>
<feature type="compositionally biased region" description="Basic and acidic residues" evidence="10">
    <location>
        <begin position="939"/>
        <end position="951"/>
    </location>
</feature>
<dbReference type="InterPro" id="IPR026082">
    <property type="entry name" value="ABCA"/>
</dbReference>
<dbReference type="InterPro" id="IPR017871">
    <property type="entry name" value="ABC_transporter-like_CS"/>
</dbReference>
<feature type="transmembrane region" description="Helical" evidence="11">
    <location>
        <begin position="1008"/>
        <end position="1029"/>
    </location>
</feature>
<dbReference type="GO" id="GO:0005524">
    <property type="term" value="F:ATP binding"/>
    <property type="evidence" value="ECO:0007669"/>
    <property type="project" value="UniProtKB-KW"/>
</dbReference>
<feature type="region of interest" description="Disordered" evidence="10">
    <location>
        <begin position="939"/>
        <end position="967"/>
    </location>
</feature>
<dbReference type="EMBL" id="JAAMPI010000199">
    <property type="protein sequence ID" value="KAF4634241.1"/>
    <property type="molecule type" value="Genomic_DNA"/>
</dbReference>
<feature type="transmembrane region" description="Helical" evidence="11">
    <location>
        <begin position="545"/>
        <end position="565"/>
    </location>
</feature>
<feature type="transmembrane region" description="Helical" evidence="11">
    <location>
        <begin position="585"/>
        <end position="610"/>
    </location>
</feature>
<comment type="similarity">
    <text evidence="2">Belongs to the ABC transporter superfamily. ABCA family.</text>
</comment>
<keyword evidence="7" id="KW-0067">ATP-binding</keyword>
<feature type="transmembrane region" description="Helical" evidence="11">
    <location>
        <begin position="1366"/>
        <end position="1389"/>
    </location>
</feature>
<evidence type="ECO:0000256" key="10">
    <source>
        <dbReference type="SAM" id="MobiDB-lite"/>
    </source>
</evidence>
<keyword evidence="4 11" id="KW-0812">Transmembrane</keyword>
<dbReference type="PANTHER" id="PTHR19229:SF36">
    <property type="entry name" value="ATP-BINDING CASSETTE SUB-FAMILY A MEMBER 2"/>
    <property type="match status" value="1"/>
</dbReference>
<evidence type="ECO:0000256" key="7">
    <source>
        <dbReference type="ARBA" id="ARBA00022840"/>
    </source>
</evidence>
<dbReference type="SUPFAM" id="SSF52540">
    <property type="entry name" value="P-loop containing nucleoside triphosphate hydrolases"/>
    <property type="match status" value="2"/>
</dbReference>
<dbReference type="OrthoDB" id="8061355at2759"/>
<dbReference type="InterPro" id="IPR027417">
    <property type="entry name" value="P-loop_NTPase"/>
</dbReference>
<keyword evidence="8 11" id="KW-1133">Transmembrane helix</keyword>
<dbReference type="InterPro" id="IPR003593">
    <property type="entry name" value="AAA+_ATPase"/>
</dbReference>
<gene>
    <name evidence="13" type="ORF">G7Y89_g3878</name>
</gene>
<feature type="transmembrane region" description="Helical" evidence="11">
    <location>
        <begin position="406"/>
        <end position="427"/>
    </location>
</feature>
<dbReference type="Proteomes" id="UP000566819">
    <property type="component" value="Unassembled WGS sequence"/>
</dbReference>
<evidence type="ECO:0000256" key="4">
    <source>
        <dbReference type="ARBA" id="ARBA00022692"/>
    </source>
</evidence>
<organism evidence="13 14">
    <name type="scientific">Cudoniella acicularis</name>
    <dbReference type="NCBI Taxonomy" id="354080"/>
    <lineage>
        <taxon>Eukaryota</taxon>
        <taxon>Fungi</taxon>
        <taxon>Dikarya</taxon>
        <taxon>Ascomycota</taxon>
        <taxon>Pezizomycotina</taxon>
        <taxon>Leotiomycetes</taxon>
        <taxon>Helotiales</taxon>
        <taxon>Tricladiaceae</taxon>
        <taxon>Cudoniella</taxon>
    </lineage>
</organism>
<keyword evidence="14" id="KW-1185">Reference proteome</keyword>
<feature type="transmembrane region" description="Helical" evidence="11">
    <location>
        <begin position="1180"/>
        <end position="1198"/>
    </location>
</feature>
<evidence type="ECO:0000256" key="11">
    <source>
        <dbReference type="SAM" id="Phobius"/>
    </source>
</evidence>
<dbReference type="Pfam" id="PF00005">
    <property type="entry name" value="ABC_tran"/>
    <property type="match status" value="2"/>
</dbReference>
<comment type="subcellular location">
    <subcellularLocation>
        <location evidence="1">Membrane</location>
        <topology evidence="1">Multi-pass membrane protein</topology>
    </subcellularLocation>
</comment>
<dbReference type="Gene3D" id="3.40.50.300">
    <property type="entry name" value="P-loop containing nucleotide triphosphate hydrolases"/>
    <property type="match status" value="2"/>
</dbReference>
<feature type="transmembrane region" description="Helical" evidence="11">
    <location>
        <begin position="515"/>
        <end position="533"/>
    </location>
</feature>
<keyword evidence="3" id="KW-0813">Transport</keyword>
<feature type="transmembrane region" description="Helical" evidence="11">
    <location>
        <begin position="455"/>
        <end position="477"/>
    </location>
</feature>
<evidence type="ECO:0000256" key="3">
    <source>
        <dbReference type="ARBA" id="ARBA00022448"/>
    </source>
</evidence>
<accession>A0A8H4W5J2</accession>
<dbReference type="PROSITE" id="PS00211">
    <property type="entry name" value="ABC_TRANSPORTER_1"/>
    <property type="match status" value="2"/>
</dbReference>
<feature type="transmembrane region" description="Helical" evidence="11">
    <location>
        <begin position="489"/>
        <end position="509"/>
    </location>
</feature>
<dbReference type="PANTHER" id="PTHR19229">
    <property type="entry name" value="ATP-BINDING CASSETTE TRANSPORTER SUBFAMILY A ABCA"/>
    <property type="match status" value="1"/>
</dbReference>
<evidence type="ECO:0000256" key="9">
    <source>
        <dbReference type="ARBA" id="ARBA00023136"/>
    </source>
</evidence>
<dbReference type="GO" id="GO:0005319">
    <property type="term" value="F:lipid transporter activity"/>
    <property type="evidence" value="ECO:0007669"/>
    <property type="project" value="TreeGrafter"/>
</dbReference>
<evidence type="ECO:0000313" key="13">
    <source>
        <dbReference type="EMBL" id="KAF4634241.1"/>
    </source>
</evidence>
<dbReference type="GO" id="GO:0016887">
    <property type="term" value="F:ATP hydrolysis activity"/>
    <property type="evidence" value="ECO:0007669"/>
    <property type="project" value="InterPro"/>
</dbReference>
<dbReference type="GO" id="GO:0140359">
    <property type="term" value="F:ABC-type transporter activity"/>
    <property type="evidence" value="ECO:0007669"/>
    <property type="project" value="InterPro"/>
</dbReference>
<evidence type="ECO:0000256" key="8">
    <source>
        <dbReference type="ARBA" id="ARBA00022989"/>
    </source>
</evidence>
<proteinExistence type="inferred from homology"/>
<dbReference type="InterPro" id="IPR013525">
    <property type="entry name" value="ABC2_TM"/>
</dbReference>
<feature type="domain" description="ABC transporter" evidence="12">
    <location>
        <begin position="637"/>
        <end position="872"/>
    </location>
</feature>
<dbReference type="GO" id="GO:0016020">
    <property type="term" value="C:membrane"/>
    <property type="evidence" value="ECO:0007669"/>
    <property type="project" value="UniProtKB-SubCell"/>
</dbReference>
<evidence type="ECO:0000256" key="2">
    <source>
        <dbReference type="ARBA" id="ARBA00008869"/>
    </source>
</evidence>
<evidence type="ECO:0000256" key="6">
    <source>
        <dbReference type="ARBA" id="ARBA00022741"/>
    </source>
</evidence>
<dbReference type="CDD" id="cd03263">
    <property type="entry name" value="ABC_subfamily_A"/>
    <property type="match status" value="2"/>
</dbReference>
<feature type="transmembrane region" description="Helical" evidence="11">
    <location>
        <begin position="1251"/>
        <end position="1274"/>
    </location>
</feature>
<feature type="transmembrane region" description="Helical" evidence="11">
    <location>
        <begin position="1286"/>
        <end position="1310"/>
    </location>
</feature>
<name>A0A8H4W5J2_9HELO</name>
<evidence type="ECO:0000256" key="5">
    <source>
        <dbReference type="ARBA" id="ARBA00022737"/>
    </source>
</evidence>
<comment type="caution">
    <text evidence="13">The sequence shown here is derived from an EMBL/GenBank/DDBJ whole genome shotgun (WGS) entry which is preliminary data.</text>
</comment>
<feature type="transmembrane region" description="Helical" evidence="11">
    <location>
        <begin position="1219"/>
        <end position="1245"/>
    </location>
</feature>
<reference evidence="13 14" key="1">
    <citation type="submission" date="2020-03" db="EMBL/GenBank/DDBJ databases">
        <title>Draft Genome Sequence of Cudoniella acicularis.</title>
        <authorList>
            <person name="Buettner E."/>
            <person name="Kellner H."/>
        </authorList>
    </citation>
    <scope>NUCLEOTIDE SEQUENCE [LARGE SCALE GENOMIC DNA]</scope>
    <source>
        <strain evidence="13 14">DSM 108380</strain>
    </source>
</reference>
<sequence length="1839" mass="202646">MPTWLRAERGFASPHNHLFFLKLPLPPLHLDDLRQHQQSTLLSIPASSSATTRKQHHLRLFATLRPAKTLNECLGSRTSTSPLLHLHFDGHATFEGLQSNEAAETFDPKRRLNVAPPNQCSTSLSASAAFQATSGHSIKATFITTEVEALYRNALRGIFLVVRVANSTRSPHLPHLRCSMDAESSGSSQQRLVQTTTMLLFRQIAALVRKDLLLLFNRKSRTTTIWRACLVPIVFSMYMSFIIRVYWPKEQYGVASPRQVRSLQEAMGAATGGRNTLVLVNSIASGGDIDKVIQILTQSVNSSSSVVEVLTNNDQLIEKCRSTLQGRPNAMGLLFSIHRQRKGTNDVEIYQIPLQHAVDSAIAAVNSTGSAVTLPISVEEYPFTSMTQQEWLDKITTDIQTATTNYLSVVWLIGFIGVTYQLVGLMAKEREMGMSDLMESMMPNTRRWEPQLARIVARHLAFTITYGPSWIVMAIIAKIGLFRHTSGGILIVFFILAGLALTSYSILGASFFRKAQLSGISTVVIVLGLGIAAQIKAKDMSSATVAILALLFNPMAFVFSLIFLSKWESQSLAADLTAAAPQNNWTLSGIVLFVCLIIQIFMYPILAIYVERWLYGTASRRSRRQVSWQEDQSPVAVRLNDFSKIYQKNIFLRGIASIFGRKLSPMVAVDRMSLSALRGQILLLVGPNGCGKTTILNSVAGLNSISGGSMAIDGSGGIGHCPQKNVLWNGLTVEQHATIFNTLKTTSKSSTQDVNNLITTCGLEEKRNSPARTLSGGQKRKLQLIMMLTGGSRVCCVDEVSGGLDPLSRRRVWDILLAERGRRTFILTTHFLDEAEYLADHMVIISKGRLKAEGSTSELKTRLGKGYRFSIPPGTENLLESDSQGLSNKLHAEKTFNTSDPAIALEKIKTYNNEGIKNYQIAGPTIEEVFMRLTSDKEKLPELGDSPREDDALNVPSHPSSNPEKATSCVDIAEKHHDEVLLTGHRTNSIQQALTLFQKRLKVLRWNWFTYLATVAIPIIAAGLVSLLLKNFQNPGCDFMEQVAVADIQALSQTIQPELVVGPNDALTLQNIELFGPSLTGASSNETSLLQSLYRVNSLDEFNNFATTNYSTIVPGGLFLGTANSTPTFNYRSDIGTLGVYSAVFMQNALDVMLSNQSIVTQYAVFNVPFPPNTQDSLQFIFYFGLVMAAYPAFFALYPTMERLRGVRALQYSNGVRSLPLWLAYLIFDGIIVLFVSIITTIIFAAATSNAWFNLGILFVCIFLYGIASILLSYTISLIAKSQLSAFAFSAGGQAFMLLMYMTGFINITVRSPAETQSSDLIILHFTLGLITPIGQLLRALFVGLNILSIDCIGLPPTKATNAGTLTLYGGPILYLIGQSLFLFGILVWHDHGFSIHRHSKPRVQEAPEDTTTHEPEISEEIFRVNTSDDGLRVQHISKSFNSTTYGKITALDDLTFGVKSGEVFALVGPNGAGKSTTISILRGEIKPNRGHGSIYIQNISVTNDRDSARSHMGVCPQHDAMDQMTVVEHLKFYARVRGVKNIDTNVQALVNAVGLEPFAGRMGSKLSGGNQRKLSLAIALIGNPEVLLLDEPSSGMDPLAKRSMWKTLSRFVPHRSILLTTHSMEEADALADRVGVLSKHMLDIGTTPHLRQKYGHGFHIHLVLSSAPSSPESEIETVKSWVESHLPGAVIEREPYLGQLRFNVPSVPQPSPDSAGSEKQLEEISVGSLFMLLEENKESLGLAFHSVSPSTFDEVFLKVVEKHGWHAVCSMTHSSNASQSLHFRRCPSSTLNENKDVFWNNERKRVCSTNNLLTQNVETVIEMESRPCRVVEHRAFTQ</sequence>
<feature type="domain" description="ABC transporter" evidence="12">
    <location>
        <begin position="1432"/>
        <end position="1665"/>
    </location>
</feature>
<dbReference type="SMART" id="SM00382">
    <property type="entry name" value="AAA"/>
    <property type="match status" value="2"/>
</dbReference>
<protein>
    <recommendedName>
        <fullName evidence="12">ABC transporter domain-containing protein</fullName>
    </recommendedName>
</protein>
<dbReference type="PROSITE" id="PS50893">
    <property type="entry name" value="ABC_TRANSPORTER_2"/>
    <property type="match status" value="2"/>
</dbReference>
<dbReference type="InterPro" id="IPR003439">
    <property type="entry name" value="ABC_transporter-like_ATP-bd"/>
</dbReference>
<dbReference type="Pfam" id="PF12698">
    <property type="entry name" value="ABC2_membrane_3"/>
    <property type="match status" value="1"/>
</dbReference>
<feature type="transmembrane region" description="Helical" evidence="11">
    <location>
        <begin position="225"/>
        <end position="247"/>
    </location>
</feature>
<keyword evidence="9 11" id="KW-0472">Membrane</keyword>
<keyword evidence="6" id="KW-0547">Nucleotide-binding</keyword>
<evidence type="ECO:0000259" key="12">
    <source>
        <dbReference type="PROSITE" id="PS50893"/>
    </source>
</evidence>
<keyword evidence="5" id="KW-0677">Repeat</keyword>
<evidence type="ECO:0000313" key="14">
    <source>
        <dbReference type="Proteomes" id="UP000566819"/>
    </source>
</evidence>